<keyword evidence="3" id="KW-0489">Methyltransferase</keyword>
<dbReference type="PANTHER" id="PTHR42933">
    <property type="entry name" value="SLR6095 PROTEIN"/>
    <property type="match status" value="1"/>
</dbReference>
<dbReference type="NCBIfam" id="TIGR00497">
    <property type="entry name" value="hsdM"/>
    <property type="match status" value="1"/>
</dbReference>
<dbReference type="Pfam" id="PF02384">
    <property type="entry name" value="N6_Mtase"/>
    <property type="match status" value="1"/>
</dbReference>
<reference evidence="11 12" key="1">
    <citation type="journal article" date="2018" name="BMC Genomics">
        <title>Comparative genome analysis of jujube witches'-broom Phytoplasma, an obligate pathogen that causes jujube witches'-broom disease.</title>
        <authorList>
            <person name="Wang J."/>
            <person name="Song L."/>
            <person name="Jiao Q."/>
            <person name="Yang S."/>
            <person name="Gao R."/>
            <person name="Lu X."/>
            <person name="Zhou G."/>
        </authorList>
    </citation>
    <scope>NUCLEOTIDE SEQUENCE [LARGE SCALE GENOMIC DNA]</scope>
    <source>
        <strain evidence="11">Jwb-nky</strain>
    </source>
</reference>
<evidence type="ECO:0000259" key="9">
    <source>
        <dbReference type="Pfam" id="PF02384"/>
    </source>
</evidence>
<dbReference type="OrthoDB" id="9814572at2"/>
<dbReference type="InterPro" id="IPR051537">
    <property type="entry name" value="DNA_Adenine_Mtase"/>
</dbReference>
<dbReference type="Gene3D" id="1.20.1260.30">
    <property type="match status" value="1"/>
</dbReference>
<dbReference type="GO" id="GO:0009307">
    <property type="term" value="P:DNA restriction-modification system"/>
    <property type="evidence" value="ECO:0007669"/>
    <property type="project" value="UniProtKB-KW"/>
</dbReference>
<dbReference type="Pfam" id="PF12161">
    <property type="entry name" value="HsdM_N"/>
    <property type="match status" value="1"/>
</dbReference>
<comment type="catalytic activity">
    <reaction evidence="7">
        <text>a 2'-deoxyadenosine in DNA + S-adenosyl-L-methionine = an N(6)-methyl-2'-deoxyadenosine in DNA + S-adenosyl-L-homocysteine + H(+)</text>
        <dbReference type="Rhea" id="RHEA:15197"/>
        <dbReference type="Rhea" id="RHEA-COMP:12418"/>
        <dbReference type="Rhea" id="RHEA-COMP:12419"/>
        <dbReference type="ChEBI" id="CHEBI:15378"/>
        <dbReference type="ChEBI" id="CHEBI:57856"/>
        <dbReference type="ChEBI" id="CHEBI:59789"/>
        <dbReference type="ChEBI" id="CHEBI:90615"/>
        <dbReference type="ChEBI" id="CHEBI:90616"/>
        <dbReference type="EC" id="2.1.1.72"/>
    </reaction>
</comment>
<dbReference type="GO" id="GO:0008170">
    <property type="term" value="F:N-methyltransferase activity"/>
    <property type="evidence" value="ECO:0007669"/>
    <property type="project" value="InterPro"/>
</dbReference>
<proteinExistence type="inferred from homology"/>
<dbReference type="GO" id="GO:0032259">
    <property type="term" value="P:methylation"/>
    <property type="evidence" value="ECO:0007669"/>
    <property type="project" value="UniProtKB-KW"/>
</dbReference>
<dbReference type="InterPro" id="IPR004546">
    <property type="entry name" value="Restrct_endonuc_T1M"/>
</dbReference>
<sequence>MNETNKLINLKTSLWKMACNLRGNMDAFEFKDYILGLLCFRFLSEKLEKYLKEEEIEDYEKEYQDSDCQKLLKEKLSFYLKPEELWSHFIYLIQNKKEDFNYKLLMNAFASIEETSKNTNYRDVFNNLFSIIDLDNNKIGKTTSDKNDLLSNLMRKIDNLCPYESFCSDYLGDIYEYLIGEFAASAGKKAGEFFTPIAVSALMAEMVTSNQVLNPSTSNLKIYDPTCGSGSLLLQVVRKIKSKNNIVKNAKNSIIICGQELNDTTYNLARMNMLMHAIDYFEIKLYLGNTLTNFFQSEEHPHREIVEKEGGFSIIVANPPYSQTWRQDSVNQSVLFQTDERFSGYGGLAPKNKADWAFVQHMIYCLKDEGVCAVVLPHGILFRENAEGLIRKHILEKGYIDAVIGLPEKIFYGTSIATCILIIRKCKKDNNVLFIDASQEYSPGKQNTLSENNIQNILKLYLDRKKINSLSYVASIEEIKQNNYDLSINHYITSETKEENIDIVEIEKNIITLENQKKAIEKEINNYLKELREK</sequence>
<dbReference type="REBASE" id="275078">
    <property type="entry name" value="M.PziJORF2590P"/>
</dbReference>
<dbReference type="EC" id="2.1.1.72" evidence="2"/>
<evidence type="ECO:0000256" key="6">
    <source>
        <dbReference type="ARBA" id="ARBA00022747"/>
    </source>
</evidence>
<dbReference type="EMBL" id="CP025121">
    <property type="protein sequence ID" value="AYJ01376.1"/>
    <property type="molecule type" value="Genomic_DNA"/>
</dbReference>
<dbReference type="InterPro" id="IPR029063">
    <property type="entry name" value="SAM-dependent_MTases_sf"/>
</dbReference>
<keyword evidence="6" id="KW-0680">Restriction system</keyword>
<comment type="similarity">
    <text evidence="1">Belongs to the N(4)/N(6)-methyltransferase family.</text>
</comment>
<dbReference type="SUPFAM" id="SSF53335">
    <property type="entry name" value="S-adenosyl-L-methionine-dependent methyltransferases"/>
    <property type="match status" value="1"/>
</dbReference>
<dbReference type="RefSeq" id="WP_121464088.1">
    <property type="nucleotide sequence ID" value="NZ_CP025121.1"/>
</dbReference>
<dbReference type="AlphaFoldDB" id="A0A660HNL4"/>
<evidence type="ECO:0000256" key="7">
    <source>
        <dbReference type="ARBA" id="ARBA00047942"/>
    </source>
</evidence>
<name>A0A660HNL4_ZIZJU</name>
<gene>
    <name evidence="11" type="ORF">CWO85_02590</name>
</gene>
<feature type="domain" description="N6 adenine-specific DNA methyltransferase N-terminal" evidence="10">
    <location>
        <begin position="10"/>
        <end position="157"/>
    </location>
</feature>
<keyword evidence="12" id="KW-1185">Reference proteome</keyword>
<dbReference type="InterPro" id="IPR022749">
    <property type="entry name" value="D12N6_MeTrfase_N"/>
</dbReference>
<evidence type="ECO:0000256" key="2">
    <source>
        <dbReference type="ARBA" id="ARBA00011900"/>
    </source>
</evidence>
<dbReference type="PANTHER" id="PTHR42933:SF1">
    <property type="entry name" value="SITE-SPECIFIC DNA-METHYLTRANSFERASE (ADENINE-SPECIFIC)"/>
    <property type="match status" value="1"/>
</dbReference>
<keyword evidence="8" id="KW-0175">Coiled coil</keyword>
<evidence type="ECO:0000313" key="11">
    <source>
        <dbReference type="EMBL" id="AYJ01376.1"/>
    </source>
</evidence>
<evidence type="ECO:0000256" key="5">
    <source>
        <dbReference type="ARBA" id="ARBA00022691"/>
    </source>
</evidence>
<feature type="domain" description="DNA methylase adenine-specific" evidence="9">
    <location>
        <begin position="168"/>
        <end position="499"/>
    </location>
</feature>
<evidence type="ECO:0000256" key="1">
    <source>
        <dbReference type="ARBA" id="ARBA00006594"/>
    </source>
</evidence>
<feature type="coiled-coil region" evidence="8">
    <location>
        <begin position="503"/>
        <end position="530"/>
    </location>
</feature>
<dbReference type="InterPro" id="IPR002052">
    <property type="entry name" value="DNA_methylase_N6_adenine_CS"/>
</dbReference>
<dbReference type="KEGG" id="pzi:CWO85_02590"/>
<dbReference type="PRINTS" id="PR00507">
    <property type="entry name" value="N12N6MTFRASE"/>
</dbReference>
<evidence type="ECO:0000256" key="8">
    <source>
        <dbReference type="SAM" id="Coils"/>
    </source>
</evidence>
<dbReference type="GO" id="GO:0003677">
    <property type="term" value="F:DNA binding"/>
    <property type="evidence" value="ECO:0007669"/>
    <property type="project" value="InterPro"/>
</dbReference>
<keyword evidence="4" id="KW-0808">Transferase</keyword>
<accession>A0A660HNL4</accession>
<evidence type="ECO:0000313" key="12">
    <source>
        <dbReference type="Proteomes" id="UP000272462"/>
    </source>
</evidence>
<dbReference type="Gene3D" id="3.40.50.150">
    <property type="entry name" value="Vaccinia Virus protein VP39"/>
    <property type="match status" value="1"/>
</dbReference>
<dbReference type="InterPro" id="IPR038333">
    <property type="entry name" value="T1MK-like_N_sf"/>
</dbReference>
<dbReference type="InterPro" id="IPR003356">
    <property type="entry name" value="DNA_methylase_A-5"/>
</dbReference>
<evidence type="ECO:0000256" key="3">
    <source>
        <dbReference type="ARBA" id="ARBA00022603"/>
    </source>
</evidence>
<keyword evidence="5" id="KW-0949">S-adenosyl-L-methionine</keyword>
<organism evidence="11 12">
    <name type="scientific">Ziziphus jujuba witches'-broom phytoplasma</name>
    <dbReference type="NCBI Taxonomy" id="135727"/>
    <lineage>
        <taxon>Bacteria</taxon>
        <taxon>Bacillati</taxon>
        <taxon>Mycoplasmatota</taxon>
        <taxon>Mollicutes</taxon>
        <taxon>Acholeplasmatales</taxon>
        <taxon>Acholeplasmataceae</taxon>
        <taxon>Candidatus Phytoplasma</taxon>
        <taxon>16SrV (Elm yellows group)</taxon>
    </lineage>
</organism>
<dbReference type="GO" id="GO:0009007">
    <property type="term" value="F:site-specific DNA-methyltransferase (adenine-specific) activity"/>
    <property type="evidence" value="ECO:0007669"/>
    <property type="project" value="UniProtKB-EC"/>
</dbReference>
<dbReference type="Proteomes" id="UP000272462">
    <property type="component" value="Chromosome"/>
</dbReference>
<protein>
    <recommendedName>
        <fullName evidence="2">site-specific DNA-methyltransferase (adenine-specific)</fullName>
        <ecNumber evidence="2">2.1.1.72</ecNumber>
    </recommendedName>
</protein>
<evidence type="ECO:0000256" key="4">
    <source>
        <dbReference type="ARBA" id="ARBA00022679"/>
    </source>
</evidence>
<evidence type="ECO:0000259" key="10">
    <source>
        <dbReference type="Pfam" id="PF12161"/>
    </source>
</evidence>
<dbReference type="PROSITE" id="PS00092">
    <property type="entry name" value="N6_MTASE"/>
    <property type="match status" value="1"/>
</dbReference>